<organism evidence="1 2">
    <name type="scientific">Endocarpon pusillum</name>
    <dbReference type="NCBI Taxonomy" id="364733"/>
    <lineage>
        <taxon>Eukaryota</taxon>
        <taxon>Fungi</taxon>
        <taxon>Dikarya</taxon>
        <taxon>Ascomycota</taxon>
        <taxon>Pezizomycotina</taxon>
        <taxon>Eurotiomycetes</taxon>
        <taxon>Chaetothyriomycetidae</taxon>
        <taxon>Verrucariales</taxon>
        <taxon>Verrucariaceae</taxon>
        <taxon>Endocarpon</taxon>
    </lineage>
</organism>
<evidence type="ECO:0000313" key="1">
    <source>
        <dbReference type="EMBL" id="KAF7505588.1"/>
    </source>
</evidence>
<reference evidence="1" key="1">
    <citation type="submission" date="2020-02" db="EMBL/GenBank/DDBJ databases">
        <authorList>
            <person name="Palmer J.M."/>
        </authorList>
    </citation>
    <scope>NUCLEOTIDE SEQUENCE</scope>
    <source>
        <strain evidence="1">EPUS1.4</strain>
        <tissue evidence="1">Thallus</tissue>
    </source>
</reference>
<name>A0A8H7E2E0_9EURO</name>
<accession>A0A8H7E2E0</accession>
<gene>
    <name evidence="1" type="ORF">GJ744_000668</name>
</gene>
<comment type="caution">
    <text evidence="1">The sequence shown here is derived from an EMBL/GenBank/DDBJ whole genome shotgun (WGS) entry which is preliminary data.</text>
</comment>
<sequence length="119" mass="13505">MAFYAENRSCFQFEDGSERSRQWQMFWLMIDLDTAAVVDKCRGAKVESIGYQTNVNSEGPRLDPGSWNGTAGRFQDFCWWSSGIKLPRPLGWEEQDPSTAHGLLFVDHVVVADNDLSLL</sequence>
<proteinExistence type="predicted"/>
<evidence type="ECO:0000313" key="2">
    <source>
        <dbReference type="Proteomes" id="UP000606974"/>
    </source>
</evidence>
<dbReference type="AlphaFoldDB" id="A0A8H7E2E0"/>
<protein>
    <submittedName>
        <fullName evidence="1">Uncharacterized protein</fullName>
    </submittedName>
</protein>
<keyword evidence="2" id="KW-1185">Reference proteome</keyword>
<dbReference type="EMBL" id="JAACFV010000106">
    <property type="protein sequence ID" value="KAF7505588.1"/>
    <property type="molecule type" value="Genomic_DNA"/>
</dbReference>
<dbReference type="Proteomes" id="UP000606974">
    <property type="component" value="Unassembled WGS sequence"/>
</dbReference>